<dbReference type="Pfam" id="PF01257">
    <property type="entry name" value="2Fe-2S_thioredx"/>
    <property type="match status" value="1"/>
</dbReference>
<feature type="binding site" evidence="7">
    <location>
        <position position="134"/>
    </location>
    <ligand>
        <name>[2Fe-2S] cluster</name>
        <dbReference type="ChEBI" id="CHEBI:190135"/>
    </ligand>
</feature>
<dbReference type="RefSeq" id="WP_288184016.1">
    <property type="nucleotide sequence ID" value="NZ_LT608335.1"/>
</dbReference>
<dbReference type="EC" id="1.12.1.3" evidence="8"/>
<dbReference type="CDD" id="cd03064">
    <property type="entry name" value="TRX_Fd_NuoE"/>
    <property type="match status" value="1"/>
</dbReference>
<keyword evidence="4 7" id="KW-0408">Iron</keyword>
<dbReference type="InterPro" id="IPR036249">
    <property type="entry name" value="Thioredoxin-like_sf"/>
</dbReference>
<evidence type="ECO:0000256" key="5">
    <source>
        <dbReference type="ARBA" id="ARBA00023014"/>
    </source>
</evidence>
<keyword evidence="8" id="KW-0560">Oxidoreductase</keyword>
<dbReference type="Gene3D" id="1.10.10.1590">
    <property type="entry name" value="NADH-quinone oxidoreductase subunit E"/>
    <property type="match status" value="1"/>
</dbReference>
<evidence type="ECO:0000313" key="8">
    <source>
        <dbReference type="EMBL" id="SCM80789.1"/>
    </source>
</evidence>
<dbReference type="InterPro" id="IPR042128">
    <property type="entry name" value="NuoE_dom"/>
</dbReference>
<evidence type="ECO:0000256" key="7">
    <source>
        <dbReference type="PIRSR" id="PIRSR000216-1"/>
    </source>
</evidence>
<dbReference type="InterPro" id="IPR028431">
    <property type="entry name" value="NADP_DH_HndA-like"/>
</dbReference>
<evidence type="ECO:0000256" key="4">
    <source>
        <dbReference type="ARBA" id="ARBA00023004"/>
    </source>
</evidence>
<dbReference type="GO" id="GO:0046872">
    <property type="term" value="F:metal ion binding"/>
    <property type="evidence" value="ECO:0007669"/>
    <property type="project" value="UniProtKB-KW"/>
</dbReference>
<dbReference type="GO" id="GO:0051537">
    <property type="term" value="F:2 iron, 2 sulfur cluster binding"/>
    <property type="evidence" value="ECO:0007669"/>
    <property type="project" value="UniProtKB-KW"/>
</dbReference>
<organism evidence="8">
    <name type="scientific">uncultured Sporomusa sp</name>
    <dbReference type="NCBI Taxonomy" id="307249"/>
    <lineage>
        <taxon>Bacteria</taxon>
        <taxon>Bacillati</taxon>
        <taxon>Bacillota</taxon>
        <taxon>Negativicutes</taxon>
        <taxon>Selenomonadales</taxon>
        <taxon>Sporomusaceae</taxon>
        <taxon>Sporomusa</taxon>
        <taxon>environmental samples</taxon>
    </lineage>
</organism>
<dbReference type="PANTHER" id="PTHR43342:SF1">
    <property type="entry name" value="BIFURCATING [FEFE] HYDROGENASE GAMMA SUBUNIT"/>
    <property type="match status" value="1"/>
</dbReference>
<proteinExistence type="inferred from homology"/>
<feature type="binding site" evidence="7">
    <location>
        <position position="98"/>
    </location>
    <ligand>
        <name>[2Fe-2S] cluster</name>
        <dbReference type="ChEBI" id="CHEBI:190135"/>
    </ligand>
</feature>
<evidence type="ECO:0000256" key="2">
    <source>
        <dbReference type="ARBA" id="ARBA00022714"/>
    </source>
</evidence>
<name>A0A212LTR1_9FIRM</name>
<gene>
    <name evidence="8" type="primary">hndA</name>
    <name evidence="8" type="ORF">KL86SPO_30967</name>
</gene>
<keyword evidence="2 7" id="KW-0001">2Fe-2S</keyword>
<dbReference type="SUPFAM" id="SSF52833">
    <property type="entry name" value="Thioredoxin-like"/>
    <property type="match status" value="1"/>
</dbReference>
<accession>A0A212LTR1</accession>
<dbReference type="PANTHER" id="PTHR43342">
    <property type="entry name" value="NADH-QUINONE OXIDOREDUCTASE, E SUBUNIT"/>
    <property type="match status" value="1"/>
</dbReference>
<dbReference type="EMBL" id="FMJE01000003">
    <property type="protein sequence ID" value="SCM80789.1"/>
    <property type="molecule type" value="Genomic_DNA"/>
</dbReference>
<comment type="similarity">
    <text evidence="1">Belongs to the complex I 24 kDa subunit family.</text>
</comment>
<feature type="binding site" evidence="7">
    <location>
        <position position="138"/>
    </location>
    <ligand>
        <name>[2Fe-2S] cluster</name>
        <dbReference type="ChEBI" id="CHEBI:190135"/>
    </ligand>
</feature>
<dbReference type="InterPro" id="IPR041921">
    <property type="entry name" value="NuoE_N"/>
</dbReference>
<evidence type="ECO:0000256" key="6">
    <source>
        <dbReference type="ARBA" id="ARBA00034078"/>
    </source>
</evidence>
<evidence type="ECO:0000256" key="3">
    <source>
        <dbReference type="ARBA" id="ARBA00022723"/>
    </source>
</evidence>
<dbReference type="GO" id="GO:0050583">
    <property type="term" value="F:hydrogen dehydrogenase (NADP+) activity"/>
    <property type="evidence" value="ECO:0007669"/>
    <property type="project" value="UniProtKB-EC"/>
</dbReference>
<dbReference type="AlphaFoldDB" id="A0A212LTR1"/>
<keyword evidence="5 7" id="KW-0411">Iron-sulfur</keyword>
<dbReference type="InterPro" id="IPR002023">
    <property type="entry name" value="NuoE-like"/>
</dbReference>
<dbReference type="PIRSF" id="PIRSF000216">
    <property type="entry name" value="NADH_DH_24kDa"/>
    <property type="match status" value="1"/>
</dbReference>
<evidence type="ECO:0000256" key="1">
    <source>
        <dbReference type="ARBA" id="ARBA00010643"/>
    </source>
</evidence>
<reference evidence="8" key="1">
    <citation type="submission" date="2016-08" db="EMBL/GenBank/DDBJ databases">
        <authorList>
            <person name="Seilhamer J.J."/>
        </authorList>
    </citation>
    <scope>NUCLEOTIDE SEQUENCE</scope>
    <source>
        <strain evidence="8">86</strain>
    </source>
</reference>
<feature type="binding site" evidence="7">
    <location>
        <position position="93"/>
    </location>
    <ligand>
        <name>[2Fe-2S] cluster</name>
        <dbReference type="ChEBI" id="CHEBI:190135"/>
    </ligand>
</feature>
<keyword evidence="3 7" id="KW-0479">Metal-binding</keyword>
<comment type="cofactor">
    <cofactor evidence="6">
        <name>[2Fe-2S] cluster</name>
        <dbReference type="ChEBI" id="CHEBI:190135"/>
    </cofactor>
</comment>
<comment type="cofactor">
    <cofactor evidence="7">
        <name>[2Fe-2S] cluster</name>
        <dbReference type="ChEBI" id="CHEBI:190135"/>
    </cofactor>
    <text evidence="7">Binds 1 [2Fe-2S] cluster.</text>
</comment>
<protein>
    <submittedName>
        <fullName evidence="8">NADP-reducing hydrogenase subunit HndA</fullName>
        <ecNumber evidence="8">1.12.1.3</ecNumber>
    </submittedName>
</protein>
<sequence length="174" mass="19082">MCCSKVTKDQAIEIIRRYEQVLAIINQYGKAKEQLLSILLDIQATSGENYVAEEWAEVVACQLDVPISKVHDVLTFYAMFSTVPRGQYVIEICKSTPCHVTKADAVVAMFEEALGIKLGETTPDNQFTLLHTSCVGACDIGPVAKIGDEVYGNLTAAKVAEIVTSYREAKTCQK</sequence>
<dbReference type="Gene3D" id="3.40.30.10">
    <property type="entry name" value="Glutaredoxin"/>
    <property type="match status" value="1"/>
</dbReference>